<comment type="caution">
    <text evidence="6">The sequence shown here is derived from an EMBL/GenBank/DDBJ whole genome shotgun (WGS) entry which is preliminary data.</text>
</comment>
<proteinExistence type="predicted"/>
<dbReference type="Gene3D" id="3.40.50.2300">
    <property type="match status" value="1"/>
</dbReference>
<dbReference type="InterPro" id="IPR001867">
    <property type="entry name" value="OmpR/PhoB-type_DNA-bd"/>
</dbReference>
<evidence type="ECO:0000259" key="5">
    <source>
        <dbReference type="PROSITE" id="PS51755"/>
    </source>
</evidence>
<dbReference type="SUPFAM" id="SSF52172">
    <property type="entry name" value="CheY-like"/>
    <property type="match status" value="1"/>
</dbReference>
<sequence>MFKDGESRRAEVTALVVEDQETQPVRTWLAQTEGLELLRTRSFERARRLAGSVRQLDFMVVPSDDQTIGLIFFTKLRHPDCRVVVVDSMTDEESVVEALEAGADDVVRADVSRREFSARLRLPREGIDAAEAGTILARLQLTPIEYAIAARLMQTPGRVVTRDALSQVTDSTTWTYGDRKFDVHVAKIRRKLEQEFGDRYVIRTIRSIGYVLSDGPVQG</sequence>
<dbReference type="GO" id="GO:0006355">
    <property type="term" value="P:regulation of DNA-templated transcription"/>
    <property type="evidence" value="ECO:0007669"/>
    <property type="project" value="InterPro"/>
</dbReference>
<feature type="domain" description="OmpR/PhoB-type" evidence="5">
    <location>
        <begin position="111"/>
        <end position="214"/>
    </location>
</feature>
<dbReference type="InterPro" id="IPR036388">
    <property type="entry name" value="WH-like_DNA-bd_sf"/>
</dbReference>
<keyword evidence="2" id="KW-0597">Phosphoprotein</keyword>
<dbReference type="RefSeq" id="WP_150443467.1">
    <property type="nucleotide sequence ID" value="NZ_VYQE01000001.1"/>
</dbReference>
<organism evidence="6 7">
    <name type="scientific">Histidinibacterium aquaticum</name>
    <dbReference type="NCBI Taxonomy" id="2613962"/>
    <lineage>
        <taxon>Bacteria</taxon>
        <taxon>Pseudomonadati</taxon>
        <taxon>Pseudomonadota</taxon>
        <taxon>Alphaproteobacteria</taxon>
        <taxon>Rhodobacterales</taxon>
        <taxon>Paracoccaceae</taxon>
        <taxon>Histidinibacterium</taxon>
    </lineage>
</organism>
<protein>
    <submittedName>
        <fullName evidence="6">Response regulator transcription factor</fullName>
    </submittedName>
</protein>
<accession>A0A5J5GRI8</accession>
<dbReference type="AlphaFoldDB" id="A0A5J5GRI8"/>
<dbReference type="SUPFAM" id="SSF46894">
    <property type="entry name" value="C-terminal effector domain of the bipartite response regulators"/>
    <property type="match status" value="1"/>
</dbReference>
<dbReference type="Pfam" id="PF00486">
    <property type="entry name" value="Trans_reg_C"/>
    <property type="match status" value="1"/>
</dbReference>
<dbReference type="PROSITE" id="PS50110">
    <property type="entry name" value="RESPONSE_REGULATORY"/>
    <property type="match status" value="1"/>
</dbReference>
<evidence type="ECO:0000256" key="2">
    <source>
        <dbReference type="PROSITE-ProRule" id="PRU00169"/>
    </source>
</evidence>
<feature type="DNA-binding region" description="OmpR/PhoB-type" evidence="3">
    <location>
        <begin position="111"/>
        <end position="214"/>
    </location>
</feature>
<dbReference type="EMBL" id="VYQE01000001">
    <property type="protein sequence ID" value="KAA9009982.1"/>
    <property type="molecule type" value="Genomic_DNA"/>
</dbReference>
<evidence type="ECO:0000313" key="7">
    <source>
        <dbReference type="Proteomes" id="UP000326554"/>
    </source>
</evidence>
<dbReference type="InterPro" id="IPR011006">
    <property type="entry name" value="CheY-like_superfamily"/>
</dbReference>
<name>A0A5J5GRI8_9RHOB</name>
<feature type="domain" description="Response regulatory" evidence="4">
    <location>
        <begin position="12"/>
        <end position="124"/>
    </location>
</feature>
<gene>
    <name evidence="6" type="ORF">F3S47_01590</name>
</gene>
<dbReference type="InterPro" id="IPR016032">
    <property type="entry name" value="Sig_transdc_resp-reg_C-effctor"/>
</dbReference>
<dbReference type="Gene3D" id="1.10.10.10">
    <property type="entry name" value="Winged helix-like DNA-binding domain superfamily/Winged helix DNA-binding domain"/>
    <property type="match status" value="1"/>
</dbReference>
<keyword evidence="1 3" id="KW-0238">DNA-binding</keyword>
<dbReference type="Proteomes" id="UP000326554">
    <property type="component" value="Unassembled WGS sequence"/>
</dbReference>
<evidence type="ECO:0000313" key="6">
    <source>
        <dbReference type="EMBL" id="KAA9009982.1"/>
    </source>
</evidence>
<dbReference type="GO" id="GO:0003677">
    <property type="term" value="F:DNA binding"/>
    <property type="evidence" value="ECO:0007669"/>
    <property type="project" value="UniProtKB-UniRule"/>
</dbReference>
<evidence type="ECO:0000256" key="1">
    <source>
        <dbReference type="ARBA" id="ARBA00023125"/>
    </source>
</evidence>
<evidence type="ECO:0000256" key="3">
    <source>
        <dbReference type="PROSITE-ProRule" id="PRU01091"/>
    </source>
</evidence>
<evidence type="ECO:0000259" key="4">
    <source>
        <dbReference type="PROSITE" id="PS50110"/>
    </source>
</evidence>
<dbReference type="CDD" id="cd00383">
    <property type="entry name" value="trans_reg_C"/>
    <property type="match status" value="1"/>
</dbReference>
<feature type="modified residue" description="4-aspartylphosphate" evidence="2">
    <location>
        <position position="64"/>
    </location>
</feature>
<keyword evidence="7" id="KW-1185">Reference proteome</keyword>
<dbReference type="PROSITE" id="PS51755">
    <property type="entry name" value="OMPR_PHOB"/>
    <property type="match status" value="1"/>
</dbReference>
<reference evidence="6 7" key="1">
    <citation type="submission" date="2019-09" db="EMBL/GenBank/DDBJ databases">
        <authorList>
            <person name="Park J.-S."/>
            <person name="Choi H.-J."/>
        </authorList>
    </citation>
    <scope>NUCLEOTIDE SEQUENCE [LARGE SCALE GENOMIC DNA]</scope>
    <source>
        <strain evidence="6 7">176SS1-4</strain>
    </source>
</reference>
<dbReference type="SMART" id="SM00862">
    <property type="entry name" value="Trans_reg_C"/>
    <property type="match status" value="1"/>
</dbReference>
<dbReference type="GO" id="GO:0000160">
    <property type="term" value="P:phosphorelay signal transduction system"/>
    <property type="evidence" value="ECO:0007669"/>
    <property type="project" value="InterPro"/>
</dbReference>
<dbReference type="InterPro" id="IPR001789">
    <property type="entry name" value="Sig_transdc_resp-reg_receiver"/>
</dbReference>